<organism evidence="1 2">
    <name type="scientific">Candidatus Olsenella pullistercoris</name>
    <dbReference type="NCBI Taxonomy" id="2838712"/>
    <lineage>
        <taxon>Bacteria</taxon>
        <taxon>Bacillati</taxon>
        <taxon>Actinomycetota</taxon>
        <taxon>Coriobacteriia</taxon>
        <taxon>Coriobacteriales</taxon>
        <taxon>Atopobiaceae</taxon>
        <taxon>Olsenella</taxon>
    </lineage>
</organism>
<dbReference type="SUPFAM" id="SSF56784">
    <property type="entry name" value="HAD-like"/>
    <property type="match status" value="1"/>
</dbReference>
<accession>A0A9D2EYT2</accession>
<dbReference type="PANTHER" id="PTHR10000:SF8">
    <property type="entry name" value="HAD SUPERFAMILY HYDROLASE-LIKE, TYPE 3"/>
    <property type="match status" value="1"/>
</dbReference>
<dbReference type="PANTHER" id="PTHR10000">
    <property type="entry name" value="PHOSPHOSERINE PHOSPHATASE"/>
    <property type="match status" value="1"/>
</dbReference>
<dbReference type="GO" id="GO:0016791">
    <property type="term" value="F:phosphatase activity"/>
    <property type="evidence" value="ECO:0007669"/>
    <property type="project" value="TreeGrafter"/>
</dbReference>
<dbReference type="InterPro" id="IPR023214">
    <property type="entry name" value="HAD_sf"/>
</dbReference>
<proteinExistence type="predicted"/>
<sequence length="281" mass="30031">MVPSVVLSDMDGTFLASDKTVPPVNLEALGALAALGVPFAPCSGRAGSGFVSAVIDHPATRYAVCSNGASIYRVRHADGAAELEPLREISFPKDAAVRLFEALQGREMQFDVFADGVAWVNAERFSTIGEYGIEPRMLAYIRSNRRCVEEEVPQIVVRARRVERLHLCFKDEETRDAMMAAVDAIEGICYLTPEAEHIEVCVLGANKGSALAWLCEHEDLDLSSSVAFGDGGNDVELVATAGVGVAMGNALRPCLEAANLTCESNDEGGVGRTLLRLLSEG</sequence>
<dbReference type="InterPro" id="IPR036412">
    <property type="entry name" value="HAD-like_sf"/>
</dbReference>
<evidence type="ECO:0000313" key="1">
    <source>
        <dbReference type="EMBL" id="HIZ45761.1"/>
    </source>
</evidence>
<comment type="caution">
    <text evidence="1">The sequence shown here is derived from an EMBL/GenBank/DDBJ whole genome shotgun (WGS) entry which is preliminary data.</text>
</comment>
<dbReference type="GO" id="GO:0005829">
    <property type="term" value="C:cytosol"/>
    <property type="evidence" value="ECO:0007669"/>
    <property type="project" value="TreeGrafter"/>
</dbReference>
<keyword evidence="1" id="KW-0378">Hydrolase</keyword>
<evidence type="ECO:0000313" key="2">
    <source>
        <dbReference type="Proteomes" id="UP000824062"/>
    </source>
</evidence>
<protein>
    <submittedName>
        <fullName evidence="1">Cof-type HAD-IIB family hydrolase</fullName>
    </submittedName>
</protein>
<dbReference type="Pfam" id="PF08282">
    <property type="entry name" value="Hydrolase_3"/>
    <property type="match status" value="1"/>
</dbReference>
<dbReference type="Gene3D" id="3.40.50.1000">
    <property type="entry name" value="HAD superfamily/HAD-like"/>
    <property type="match status" value="1"/>
</dbReference>
<reference evidence="1" key="1">
    <citation type="journal article" date="2021" name="PeerJ">
        <title>Extensive microbial diversity within the chicken gut microbiome revealed by metagenomics and culture.</title>
        <authorList>
            <person name="Gilroy R."/>
            <person name="Ravi A."/>
            <person name="Getino M."/>
            <person name="Pursley I."/>
            <person name="Horton D.L."/>
            <person name="Alikhan N.F."/>
            <person name="Baker D."/>
            <person name="Gharbi K."/>
            <person name="Hall N."/>
            <person name="Watson M."/>
            <person name="Adriaenssens E.M."/>
            <person name="Foster-Nyarko E."/>
            <person name="Jarju S."/>
            <person name="Secka A."/>
            <person name="Antonio M."/>
            <person name="Oren A."/>
            <person name="Chaudhuri R.R."/>
            <person name="La Ragione R."/>
            <person name="Hildebrand F."/>
            <person name="Pallen M.J."/>
        </authorList>
    </citation>
    <scope>NUCLEOTIDE SEQUENCE</scope>
    <source>
        <strain evidence="1">ChiHjej12B11-14209</strain>
    </source>
</reference>
<dbReference type="Gene3D" id="3.30.1240.10">
    <property type="match status" value="1"/>
</dbReference>
<dbReference type="AlphaFoldDB" id="A0A9D2EYT2"/>
<gene>
    <name evidence="1" type="ORF">IAA19_01915</name>
</gene>
<dbReference type="EMBL" id="DXBM01000019">
    <property type="protein sequence ID" value="HIZ45761.1"/>
    <property type="molecule type" value="Genomic_DNA"/>
</dbReference>
<dbReference type="GO" id="GO:0000287">
    <property type="term" value="F:magnesium ion binding"/>
    <property type="evidence" value="ECO:0007669"/>
    <property type="project" value="TreeGrafter"/>
</dbReference>
<name>A0A9D2EYT2_9ACTN</name>
<dbReference type="Proteomes" id="UP000824062">
    <property type="component" value="Unassembled WGS sequence"/>
</dbReference>
<reference evidence="1" key="2">
    <citation type="submission" date="2021-04" db="EMBL/GenBank/DDBJ databases">
        <authorList>
            <person name="Gilroy R."/>
        </authorList>
    </citation>
    <scope>NUCLEOTIDE SEQUENCE</scope>
    <source>
        <strain evidence="1">ChiHjej12B11-14209</strain>
    </source>
</reference>